<dbReference type="Proteomes" id="UP000036851">
    <property type="component" value="Unassembled WGS sequence"/>
</dbReference>
<keyword evidence="4" id="KW-0804">Transcription</keyword>
<dbReference type="Proteomes" id="UP000037088">
    <property type="component" value="Unassembled WGS sequence"/>
</dbReference>
<dbReference type="PANTHER" id="PTHR30537">
    <property type="entry name" value="HTH-TYPE TRANSCRIPTIONAL REGULATOR"/>
    <property type="match status" value="1"/>
</dbReference>
<evidence type="ECO:0000259" key="5">
    <source>
        <dbReference type="PROSITE" id="PS50931"/>
    </source>
</evidence>
<organism evidence="7 8">
    <name type="scientific">Winslowiella iniecta</name>
    <dbReference type="NCBI Taxonomy" id="1560201"/>
    <lineage>
        <taxon>Bacteria</taxon>
        <taxon>Pseudomonadati</taxon>
        <taxon>Pseudomonadota</taxon>
        <taxon>Gammaproteobacteria</taxon>
        <taxon>Enterobacterales</taxon>
        <taxon>Erwiniaceae</taxon>
        <taxon>Winslowiella</taxon>
    </lineage>
</organism>
<dbReference type="PANTHER" id="PTHR30537:SF5">
    <property type="entry name" value="HTH-TYPE TRANSCRIPTIONAL ACTIVATOR TTDR-RELATED"/>
    <property type="match status" value="1"/>
</dbReference>
<dbReference type="STRING" id="1560201.NG42_13350"/>
<evidence type="ECO:0000256" key="4">
    <source>
        <dbReference type="ARBA" id="ARBA00023163"/>
    </source>
</evidence>
<dbReference type="GO" id="GO:0006351">
    <property type="term" value="P:DNA-templated transcription"/>
    <property type="evidence" value="ECO:0007669"/>
    <property type="project" value="TreeGrafter"/>
</dbReference>
<dbReference type="Pfam" id="PF00126">
    <property type="entry name" value="HTH_1"/>
    <property type="match status" value="1"/>
</dbReference>
<evidence type="ECO:0000256" key="3">
    <source>
        <dbReference type="ARBA" id="ARBA00023125"/>
    </source>
</evidence>
<sequence>MMISSDRLKGITPFVVSAETGSFTAAAEKLHLSNSAVSKSVARLEERLGSRLFDRTTRSLSLTDAGQAFYQTCSRVLDELAEAESVLVAQRNRPAGRLRLALPHSFGRLQVVPLLNRFCRDYPDLQLNITFTDRFVDIIEEGIDIAVRIGGPGDYPSSLGYHYLGSERLIFCASPAYLQQHGTPLSAEALSEHRCIAYARHDGSTTPWTFPAASGRPLTREIAHTMALGDGEALRSSVVAGLGVTQIATWLVSEQLASGALQPLLEPLTVEGLPLTILWPQKKQLTPKVDALLQALKTLTIS</sequence>
<evidence type="ECO:0000256" key="1">
    <source>
        <dbReference type="ARBA" id="ARBA00009437"/>
    </source>
</evidence>
<feature type="domain" description="HTH lysR-type" evidence="5">
    <location>
        <begin position="18"/>
        <end position="63"/>
    </location>
</feature>
<proteinExistence type="inferred from homology"/>
<dbReference type="PRINTS" id="PR00039">
    <property type="entry name" value="HTHLYSR"/>
</dbReference>
<evidence type="ECO:0000313" key="8">
    <source>
        <dbReference type="Proteomes" id="UP000036851"/>
    </source>
</evidence>
<dbReference type="PATRIC" id="fig|1560201.3.peg.2842"/>
<dbReference type="RefSeq" id="WP_052899944.1">
    <property type="nucleotide sequence ID" value="NZ_JRXE01000017.1"/>
</dbReference>
<gene>
    <name evidence="6" type="ORF">NG42_13350</name>
    <name evidence="7" type="ORF">NG43_01215</name>
</gene>
<dbReference type="GO" id="GO:0043565">
    <property type="term" value="F:sequence-specific DNA binding"/>
    <property type="evidence" value="ECO:0007669"/>
    <property type="project" value="TreeGrafter"/>
</dbReference>
<dbReference type="InterPro" id="IPR036388">
    <property type="entry name" value="WH-like_DNA-bd_sf"/>
</dbReference>
<evidence type="ECO:0000313" key="6">
    <source>
        <dbReference type="EMBL" id="KOC89301.1"/>
    </source>
</evidence>
<protein>
    <submittedName>
        <fullName evidence="7">LysR family transcriptional regulator</fullName>
    </submittedName>
</protein>
<dbReference type="CDD" id="cd08475">
    <property type="entry name" value="PBP2_CrgA_like_6"/>
    <property type="match status" value="1"/>
</dbReference>
<dbReference type="InterPro" id="IPR000847">
    <property type="entry name" value="LysR_HTH_N"/>
</dbReference>
<evidence type="ECO:0000256" key="2">
    <source>
        <dbReference type="ARBA" id="ARBA00023015"/>
    </source>
</evidence>
<dbReference type="InterPro" id="IPR036390">
    <property type="entry name" value="WH_DNA-bd_sf"/>
</dbReference>
<evidence type="ECO:0000313" key="7">
    <source>
        <dbReference type="EMBL" id="KOC95354.1"/>
    </source>
</evidence>
<dbReference type="Gene3D" id="3.40.190.290">
    <property type="match status" value="1"/>
</dbReference>
<dbReference type="SUPFAM" id="SSF46785">
    <property type="entry name" value="Winged helix' DNA-binding domain"/>
    <property type="match status" value="1"/>
</dbReference>
<dbReference type="FunFam" id="1.10.10.10:FF:000001">
    <property type="entry name" value="LysR family transcriptional regulator"/>
    <property type="match status" value="1"/>
</dbReference>
<comment type="similarity">
    <text evidence="1">Belongs to the LysR transcriptional regulatory family.</text>
</comment>
<accession>A0A0L7TJ29</accession>
<dbReference type="InterPro" id="IPR058163">
    <property type="entry name" value="LysR-type_TF_proteobact-type"/>
</dbReference>
<keyword evidence="9" id="KW-1185">Reference proteome</keyword>
<dbReference type="OrthoDB" id="9110639at2"/>
<dbReference type="SUPFAM" id="SSF53850">
    <property type="entry name" value="Periplasmic binding protein-like II"/>
    <property type="match status" value="1"/>
</dbReference>
<dbReference type="Pfam" id="PF03466">
    <property type="entry name" value="LysR_substrate"/>
    <property type="match status" value="1"/>
</dbReference>
<evidence type="ECO:0000313" key="9">
    <source>
        <dbReference type="Proteomes" id="UP000037088"/>
    </source>
</evidence>
<dbReference type="Gene3D" id="1.10.10.10">
    <property type="entry name" value="Winged helix-like DNA-binding domain superfamily/Winged helix DNA-binding domain"/>
    <property type="match status" value="1"/>
</dbReference>
<keyword evidence="3" id="KW-0238">DNA-binding</keyword>
<name>A0A0L7TJ29_9GAMM</name>
<keyword evidence="2" id="KW-0805">Transcription regulation</keyword>
<comment type="caution">
    <text evidence="7">The sequence shown here is derived from an EMBL/GenBank/DDBJ whole genome shotgun (WGS) entry which is preliminary data.</text>
</comment>
<dbReference type="PROSITE" id="PS50931">
    <property type="entry name" value="HTH_LYSR"/>
    <property type="match status" value="1"/>
</dbReference>
<dbReference type="AlphaFoldDB" id="A0A0L7TJ29"/>
<dbReference type="InterPro" id="IPR005119">
    <property type="entry name" value="LysR_subst-bd"/>
</dbReference>
<dbReference type="GO" id="GO:0003700">
    <property type="term" value="F:DNA-binding transcription factor activity"/>
    <property type="evidence" value="ECO:0007669"/>
    <property type="project" value="InterPro"/>
</dbReference>
<dbReference type="EMBL" id="JRXE01000017">
    <property type="protein sequence ID" value="KOC89301.1"/>
    <property type="molecule type" value="Genomic_DNA"/>
</dbReference>
<reference evidence="8 9" key="1">
    <citation type="journal article" date="2015" name="Int. J. Syst. Evol. Microbiol.">
        <title>Erwinia iniecta sp. nov., isolated from Russian wheat aphids (Diuraphis noxia).</title>
        <authorList>
            <person name="Campillo T."/>
            <person name="Luna E."/>
            <person name="Portier P."/>
            <person name="Fischer-Le Saux M."/>
            <person name="Lapitan N."/>
            <person name="Tisserat N.A."/>
            <person name="Leach J.E."/>
        </authorList>
    </citation>
    <scope>NUCLEOTIDE SEQUENCE [LARGE SCALE GENOMIC DNA]</scope>
    <source>
        <strain evidence="6 9">B120</strain>
        <strain evidence="7 8">B149</strain>
    </source>
</reference>
<dbReference type="EMBL" id="JRXF01000001">
    <property type="protein sequence ID" value="KOC95354.1"/>
    <property type="molecule type" value="Genomic_DNA"/>
</dbReference>